<accession>A0ABW6TQW5</accession>
<evidence type="ECO:0000256" key="1">
    <source>
        <dbReference type="SAM" id="Phobius"/>
    </source>
</evidence>
<proteinExistence type="predicted"/>
<keyword evidence="1" id="KW-0812">Transmembrane</keyword>
<reference evidence="2 3" key="1">
    <citation type="submission" date="2024-10" db="EMBL/GenBank/DDBJ databases">
        <title>The Natural Products Discovery Center: Release of the First 8490 Sequenced Strains for Exploring Actinobacteria Biosynthetic Diversity.</title>
        <authorList>
            <person name="Kalkreuter E."/>
            <person name="Kautsar S.A."/>
            <person name="Yang D."/>
            <person name="Bader C.D."/>
            <person name="Teijaro C.N."/>
            <person name="Fluegel L."/>
            <person name="Davis C.M."/>
            <person name="Simpson J.R."/>
            <person name="Lauterbach L."/>
            <person name="Steele A.D."/>
            <person name="Gui C."/>
            <person name="Meng S."/>
            <person name="Li G."/>
            <person name="Viehrig K."/>
            <person name="Ye F."/>
            <person name="Su P."/>
            <person name="Kiefer A.F."/>
            <person name="Nichols A."/>
            <person name="Cepeda A.J."/>
            <person name="Yan W."/>
            <person name="Fan B."/>
            <person name="Jiang Y."/>
            <person name="Adhikari A."/>
            <person name="Zheng C.-J."/>
            <person name="Schuster L."/>
            <person name="Cowan T.M."/>
            <person name="Smanski M.J."/>
            <person name="Chevrette M.G."/>
            <person name="De Carvalho L.P.S."/>
            <person name="Shen B."/>
        </authorList>
    </citation>
    <scope>NUCLEOTIDE SEQUENCE [LARGE SCALE GENOMIC DNA]</scope>
    <source>
        <strain evidence="2 3">NPDC001650</strain>
    </source>
</reference>
<name>A0ABW6TQW5_9ACTN</name>
<sequence>MIAFIADLAARPTPARRPLMIADALLPVALGLFGNSLNIAWFVWALTGIVAWQASHALTARS</sequence>
<feature type="transmembrane region" description="Helical" evidence="1">
    <location>
        <begin position="24"/>
        <end position="52"/>
    </location>
</feature>
<protein>
    <submittedName>
        <fullName evidence="2">Uncharacterized protein</fullName>
    </submittedName>
</protein>
<comment type="caution">
    <text evidence="2">The sequence shown here is derived from an EMBL/GenBank/DDBJ whole genome shotgun (WGS) entry which is preliminary data.</text>
</comment>
<evidence type="ECO:0000313" key="2">
    <source>
        <dbReference type="EMBL" id="MFF4214999.1"/>
    </source>
</evidence>
<gene>
    <name evidence="2" type="ORF">ACFYZM_01785</name>
</gene>
<dbReference type="RefSeq" id="WP_388623332.1">
    <property type="nucleotide sequence ID" value="NZ_JBIAUT010000001.1"/>
</dbReference>
<keyword evidence="1" id="KW-1133">Transmembrane helix</keyword>
<keyword evidence="3" id="KW-1185">Reference proteome</keyword>
<organism evidence="2 3">
    <name type="scientific">Streptomyces nondiastaticus</name>
    <dbReference type="NCBI Taxonomy" id="3154512"/>
    <lineage>
        <taxon>Bacteria</taxon>
        <taxon>Bacillati</taxon>
        <taxon>Actinomycetota</taxon>
        <taxon>Actinomycetes</taxon>
        <taxon>Kitasatosporales</taxon>
        <taxon>Streptomycetaceae</taxon>
        <taxon>Streptomyces</taxon>
    </lineage>
</organism>
<keyword evidence="1" id="KW-0472">Membrane</keyword>
<evidence type="ECO:0000313" key="3">
    <source>
        <dbReference type="Proteomes" id="UP001602123"/>
    </source>
</evidence>
<dbReference type="EMBL" id="JBIAUT010000001">
    <property type="protein sequence ID" value="MFF4214999.1"/>
    <property type="molecule type" value="Genomic_DNA"/>
</dbReference>
<dbReference type="Proteomes" id="UP001602123">
    <property type="component" value="Unassembled WGS sequence"/>
</dbReference>